<keyword evidence="1" id="KW-1133">Transmembrane helix</keyword>
<proteinExistence type="predicted"/>
<dbReference type="InterPro" id="IPR032710">
    <property type="entry name" value="NTF2-like_dom_sf"/>
</dbReference>
<evidence type="ECO:0000313" key="2">
    <source>
        <dbReference type="EMBL" id="WPD18180.1"/>
    </source>
</evidence>
<accession>A0ABZ0QL00</accession>
<dbReference type="RefSeq" id="WP_318750037.1">
    <property type="nucleotide sequence ID" value="NZ_CP132508.1"/>
</dbReference>
<name>A0ABZ0QL00_9FIRM</name>
<keyword evidence="3" id="KW-1185">Reference proteome</keyword>
<organism evidence="2 3">
    <name type="scientific">Thermaerobacter composti</name>
    <dbReference type="NCBI Taxonomy" id="554949"/>
    <lineage>
        <taxon>Bacteria</taxon>
        <taxon>Bacillati</taxon>
        <taxon>Bacillota</taxon>
        <taxon>Clostridia</taxon>
        <taxon>Eubacteriales</taxon>
        <taxon>Clostridiales Family XVII. Incertae Sedis</taxon>
        <taxon>Thermaerobacter</taxon>
    </lineage>
</organism>
<keyword evidence="1" id="KW-0472">Membrane</keyword>
<dbReference type="EMBL" id="CP132508">
    <property type="protein sequence ID" value="WPD18180.1"/>
    <property type="molecule type" value="Genomic_DNA"/>
</dbReference>
<keyword evidence="1" id="KW-0812">Transmembrane</keyword>
<evidence type="ECO:0000256" key="1">
    <source>
        <dbReference type="SAM" id="Phobius"/>
    </source>
</evidence>
<feature type="transmembrane region" description="Helical" evidence="1">
    <location>
        <begin position="52"/>
        <end position="73"/>
    </location>
</feature>
<protein>
    <submittedName>
        <fullName evidence="2">Uncharacterized protein</fullName>
    </submittedName>
</protein>
<sequence>MEAWRTAAWVWLVPVGLGALAGFLSAVVELRSWGWQALAGVEARQVLWGGRALRWTSLAVALAAFGTILVLTVPRAFAEWRHRAAAGALTADTAQPEGKVVQDIIARLEAQAEAASEGDLAGFLDTVDPDAPAYRMVKRHWFEDLQLWKQAHPRSRVNMEPQDVTLLGERSALVTVRVRWWTPRNRGPHRFIWSARSG</sequence>
<reference evidence="2 3" key="1">
    <citation type="submission" date="2023-08" db="EMBL/GenBank/DDBJ databases">
        <title>Genome sequence of Thermaerobacter compostii strain Ins1, a spore-forming filamentous bacterium isolated from a deep geothermal reservoir.</title>
        <authorList>
            <person name="Bregnard D."/>
            <person name="Gonzalez D."/>
            <person name="Junier P."/>
        </authorList>
    </citation>
    <scope>NUCLEOTIDE SEQUENCE [LARGE SCALE GENOMIC DNA]</scope>
    <source>
        <strain evidence="2 3">Ins1</strain>
    </source>
</reference>
<evidence type="ECO:0000313" key="3">
    <source>
        <dbReference type="Proteomes" id="UP001304683"/>
    </source>
</evidence>
<dbReference type="Proteomes" id="UP001304683">
    <property type="component" value="Chromosome"/>
</dbReference>
<dbReference type="SUPFAM" id="SSF54427">
    <property type="entry name" value="NTF2-like"/>
    <property type="match status" value="1"/>
</dbReference>
<gene>
    <name evidence="2" type="ORF">Q5761_07215</name>
</gene>
<feature type="transmembrane region" description="Helical" evidence="1">
    <location>
        <begin position="7"/>
        <end position="28"/>
    </location>
</feature>